<dbReference type="EMBL" id="JARQZJ010000010">
    <property type="protein sequence ID" value="KAK9872312.1"/>
    <property type="molecule type" value="Genomic_DNA"/>
</dbReference>
<comment type="caution">
    <text evidence="2">The sequence shown here is derived from an EMBL/GenBank/DDBJ whole genome shotgun (WGS) entry which is preliminary data.</text>
</comment>
<evidence type="ECO:0000313" key="3">
    <source>
        <dbReference type="Proteomes" id="UP001431783"/>
    </source>
</evidence>
<accession>A0AAW1TW62</accession>
<organism evidence="2 3">
    <name type="scientific">Henosepilachna vigintioctopunctata</name>
    <dbReference type="NCBI Taxonomy" id="420089"/>
    <lineage>
        <taxon>Eukaryota</taxon>
        <taxon>Metazoa</taxon>
        <taxon>Ecdysozoa</taxon>
        <taxon>Arthropoda</taxon>
        <taxon>Hexapoda</taxon>
        <taxon>Insecta</taxon>
        <taxon>Pterygota</taxon>
        <taxon>Neoptera</taxon>
        <taxon>Endopterygota</taxon>
        <taxon>Coleoptera</taxon>
        <taxon>Polyphaga</taxon>
        <taxon>Cucujiformia</taxon>
        <taxon>Coccinelloidea</taxon>
        <taxon>Coccinellidae</taxon>
        <taxon>Epilachninae</taxon>
        <taxon>Epilachnini</taxon>
        <taxon>Henosepilachna</taxon>
    </lineage>
</organism>
<feature type="chain" id="PRO_5043878488" evidence="1">
    <location>
        <begin position="21"/>
        <end position="178"/>
    </location>
</feature>
<protein>
    <submittedName>
        <fullName evidence="2">Uncharacterized protein</fullName>
    </submittedName>
</protein>
<dbReference type="Proteomes" id="UP001431783">
    <property type="component" value="Unassembled WGS sequence"/>
</dbReference>
<reference evidence="2 3" key="1">
    <citation type="submission" date="2023-03" db="EMBL/GenBank/DDBJ databases">
        <title>Genome insight into feeding habits of ladybird beetles.</title>
        <authorList>
            <person name="Li H.-S."/>
            <person name="Huang Y.-H."/>
            <person name="Pang H."/>
        </authorList>
    </citation>
    <scope>NUCLEOTIDE SEQUENCE [LARGE SCALE GENOMIC DNA]</scope>
    <source>
        <strain evidence="2">SYSU_2023b</strain>
        <tissue evidence="2">Whole body</tissue>
    </source>
</reference>
<name>A0AAW1TW62_9CUCU</name>
<evidence type="ECO:0000313" key="2">
    <source>
        <dbReference type="EMBL" id="KAK9872312.1"/>
    </source>
</evidence>
<keyword evidence="3" id="KW-1185">Reference proteome</keyword>
<gene>
    <name evidence="2" type="ORF">WA026_017120</name>
</gene>
<evidence type="ECO:0000256" key="1">
    <source>
        <dbReference type="SAM" id="SignalP"/>
    </source>
</evidence>
<keyword evidence="1" id="KW-0732">Signal</keyword>
<feature type="signal peptide" evidence="1">
    <location>
        <begin position="1"/>
        <end position="20"/>
    </location>
</feature>
<sequence>MGILLQQYLAFMVMLQLVDAGYHLVVNSDGIIPVTYKNAYLASIVNVIDQRRSEISLTTGKIFTAEESLKTGLTDEMAENTGDETSKSIKFSKQLCFTTAQTKAFFRESTILTFMKNRLKMFIHEIQKETFRKNGDSISKHQKKHKVHKNEDIWIAFKNMKIFLIFFQYKDVLNKYKP</sequence>
<proteinExistence type="predicted"/>
<dbReference type="AlphaFoldDB" id="A0AAW1TW62"/>